<keyword evidence="2" id="KW-1185">Reference proteome</keyword>
<gene>
    <name evidence="1" type="ORF">NWP19_04855</name>
</gene>
<protein>
    <submittedName>
        <fullName evidence="1">DUF4868 domain-containing protein</fullName>
    </submittedName>
</protein>
<comment type="caution">
    <text evidence="1">The sequence shown here is derived from an EMBL/GenBank/DDBJ whole genome shotgun (WGS) entry which is preliminary data.</text>
</comment>
<dbReference type="InterPro" id="IPR032359">
    <property type="entry name" value="KwaB-like"/>
</dbReference>
<reference evidence="1 2" key="1">
    <citation type="journal article" date="2023" name="J. Phycol.">
        <title>Chrysosporum ovalisporum is synonymous with the true-branching cyanobacterium Umezakia natans (Nostocales/Aphanizomenonaceae).</title>
        <authorList>
            <person name="McGregor G.B."/>
            <person name="Sendall B.C."/>
            <person name="Niiyama Y."/>
            <person name="Tuji A."/>
            <person name="Willis A."/>
        </authorList>
    </citation>
    <scope>NUCLEOTIDE SEQUENCE [LARGE SCALE GENOMIC DNA]</scope>
    <source>
        <strain evidence="1 2">FSS-43</strain>
    </source>
</reference>
<evidence type="ECO:0000313" key="2">
    <source>
        <dbReference type="Proteomes" id="UP001159371"/>
    </source>
</evidence>
<name>A0ABT6K2B4_9CYAN</name>
<organism evidence="1 2">
    <name type="scientific">Umezakia ovalisporum FSS-43</name>
    <dbReference type="NCBI Taxonomy" id="2740520"/>
    <lineage>
        <taxon>Bacteria</taxon>
        <taxon>Bacillati</taxon>
        <taxon>Cyanobacteriota</taxon>
        <taxon>Cyanophyceae</taxon>
        <taxon>Nostocales</taxon>
        <taxon>Nodulariaceae</taxon>
        <taxon>Umezakia</taxon>
    </lineage>
</organism>
<evidence type="ECO:0000313" key="1">
    <source>
        <dbReference type="EMBL" id="MDH6056130.1"/>
    </source>
</evidence>
<proteinExistence type="predicted"/>
<dbReference type="Proteomes" id="UP001159371">
    <property type="component" value="Unassembled WGS sequence"/>
</dbReference>
<accession>A0ABT6K2B4</accession>
<dbReference type="EMBL" id="JANQDO010000033">
    <property type="protein sequence ID" value="MDH6056130.1"/>
    <property type="molecule type" value="Genomic_DNA"/>
</dbReference>
<dbReference type="Pfam" id="PF16162">
    <property type="entry name" value="KwaB"/>
    <property type="match status" value="1"/>
</dbReference>
<sequence>MNPEKLLQNQNTLKLKFRELKNASRLELSAQLVMVKYSTNRDRTRTYSLKYVPTTEKLEKRLKSVVLKKVEESNDYQDYSLDSLEPEEDGILGLDYSETDFFAIFKQLQTIDPETDVITGVEELELSKSYLIVLRNIDGIQLVGYKALPENWKIKGKKNLLSLLFKDNQFTDVEEGQIFSISKTVDSIYFQETMFILSKKDFERGLNFREGMKANTQNFYNEVQDIGLFVNLNLLSQKVGDNLRLMRKVAQVRNLGHYKNQHFLSKLQAYCGSPGWEDLCFNGGQIVLDDSNIEGVLNALADKRLLSELTQTHYEVDSAKKLQFKR</sequence>
<dbReference type="RefSeq" id="WP_280656561.1">
    <property type="nucleotide sequence ID" value="NZ_JANQDO010000033.1"/>
</dbReference>